<gene>
    <name evidence="1" type="ORF">SKAU_G00140760</name>
</gene>
<comment type="caution">
    <text evidence="1">The sequence shown here is derived from an EMBL/GenBank/DDBJ whole genome shotgun (WGS) entry which is preliminary data.</text>
</comment>
<accession>A0A9Q1FS70</accession>
<reference evidence="1" key="1">
    <citation type="journal article" date="2023" name="Science">
        <title>Genome structures resolve the early diversification of teleost fishes.</title>
        <authorList>
            <person name="Parey E."/>
            <person name="Louis A."/>
            <person name="Montfort J."/>
            <person name="Bouchez O."/>
            <person name="Roques C."/>
            <person name="Iampietro C."/>
            <person name="Lluch J."/>
            <person name="Castinel A."/>
            <person name="Donnadieu C."/>
            <person name="Desvignes T."/>
            <person name="Floi Bucao C."/>
            <person name="Jouanno E."/>
            <person name="Wen M."/>
            <person name="Mejri S."/>
            <person name="Dirks R."/>
            <person name="Jansen H."/>
            <person name="Henkel C."/>
            <person name="Chen W.J."/>
            <person name="Zahm M."/>
            <person name="Cabau C."/>
            <person name="Klopp C."/>
            <person name="Thompson A.W."/>
            <person name="Robinson-Rechavi M."/>
            <person name="Braasch I."/>
            <person name="Lecointre G."/>
            <person name="Bobe J."/>
            <person name="Postlethwait J.H."/>
            <person name="Berthelot C."/>
            <person name="Roest Crollius H."/>
            <person name="Guiguen Y."/>
        </authorList>
    </citation>
    <scope>NUCLEOTIDE SEQUENCE</scope>
    <source>
        <strain evidence="1">WJC10195</strain>
    </source>
</reference>
<evidence type="ECO:0000313" key="1">
    <source>
        <dbReference type="EMBL" id="KAJ8365245.1"/>
    </source>
</evidence>
<evidence type="ECO:0000313" key="2">
    <source>
        <dbReference type="Proteomes" id="UP001152622"/>
    </source>
</evidence>
<dbReference type="Proteomes" id="UP001152622">
    <property type="component" value="Chromosome 4"/>
</dbReference>
<protein>
    <submittedName>
        <fullName evidence="1">Uncharacterized protein</fullName>
    </submittedName>
</protein>
<keyword evidence="2" id="KW-1185">Reference proteome</keyword>
<name>A0A9Q1FS70_SYNKA</name>
<proteinExistence type="predicted"/>
<dbReference type="EMBL" id="JAINUF010000004">
    <property type="protein sequence ID" value="KAJ8365245.1"/>
    <property type="molecule type" value="Genomic_DNA"/>
</dbReference>
<dbReference type="AlphaFoldDB" id="A0A9Q1FS70"/>
<organism evidence="1 2">
    <name type="scientific">Synaphobranchus kaupii</name>
    <name type="common">Kaup's arrowtooth eel</name>
    <dbReference type="NCBI Taxonomy" id="118154"/>
    <lineage>
        <taxon>Eukaryota</taxon>
        <taxon>Metazoa</taxon>
        <taxon>Chordata</taxon>
        <taxon>Craniata</taxon>
        <taxon>Vertebrata</taxon>
        <taxon>Euteleostomi</taxon>
        <taxon>Actinopterygii</taxon>
        <taxon>Neopterygii</taxon>
        <taxon>Teleostei</taxon>
        <taxon>Anguilliformes</taxon>
        <taxon>Synaphobranchidae</taxon>
        <taxon>Synaphobranchus</taxon>
    </lineage>
</organism>
<sequence length="81" mass="9028">MDCHTQDELDNRQPVVKREQICCDIMEVRLQGSCVSAGGTQPHCILHSPPKCKICDVLLVESNCRLSIDSRGTLARGPREH</sequence>